<feature type="region of interest" description="Disordered" evidence="1">
    <location>
        <begin position="342"/>
        <end position="387"/>
    </location>
</feature>
<sequence>MDGLTLRPMNGLVPQLTNTLAPQTPDNLALQPTNNLAFQITDDPAPRPVDDPNAADEPDAVEDPAIKEALSVILAQEEAEREVRREATSMLEALITRTAVAARDASCWTEYTLGVRVWDALNTCLTESREQIQYGYFCRSETFVHQIPSLAHELLRRSLARNILQKLIRLCSEIGGEAEEFGARIVHAAPPGSKAASNSSRDLHQPDIFFSHANLPRCGLPVEIAYSQKRNRLQELAEFHILKSNRQARLLIAVDYDHNRTSKVTLCTWRRDYTDPAGLRLGCRVQELRTENGTLVPGPPLQITVLDFARQELVPPFLHSRNIELSVEELGSILQQADSLEERIEEDPNADTEGSPGFTPDDADEAVSVPENEEWPVDRPGLMPFPG</sequence>
<dbReference type="OrthoDB" id="3485856at2759"/>
<evidence type="ECO:0000256" key="1">
    <source>
        <dbReference type="SAM" id="MobiDB-lite"/>
    </source>
</evidence>
<dbReference type="RefSeq" id="XP_007752043.1">
    <property type="nucleotide sequence ID" value="XM_007753853.1"/>
</dbReference>
<proteinExistence type="predicted"/>
<dbReference type="HOGENOM" id="CLU_060132_0_0_1"/>
<evidence type="ECO:0000313" key="3">
    <source>
        <dbReference type="Proteomes" id="UP000019471"/>
    </source>
</evidence>
<protein>
    <submittedName>
        <fullName evidence="2">Uncharacterized protein</fullName>
    </submittedName>
</protein>
<dbReference type="EMBL" id="AMGX01000045">
    <property type="protein sequence ID" value="EXJ53511.1"/>
    <property type="molecule type" value="Genomic_DNA"/>
</dbReference>
<evidence type="ECO:0000313" key="2">
    <source>
        <dbReference type="EMBL" id="EXJ53511.1"/>
    </source>
</evidence>
<accession>W9VN01</accession>
<dbReference type="STRING" id="1182543.W9VN01"/>
<comment type="caution">
    <text evidence="2">The sequence shown here is derived from an EMBL/GenBank/DDBJ whole genome shotgun (WGS) entry which is preliminary data.</text>
</comment>
<reference evidence="2 3" key="1">
    <citation type="submission" date="2013-03" db="EMBL/GenBank/DDBJ databases">
        <title>The Genome Sequence of Cladophialophora psammophila CBS 110553.</title>
        <authorList>
            <consortium name="The Broad Institute Genomics Platform"/>
            <person name="Cuomo C."/>
            <person name="de Hoog S."/>
            <person name="Gorbushina A."/>
            <person name="Walker B."/>
            <person name="Young S.K."/>
            <person name="Zeng Q."/>
            <person name="Gargeya S."/>
            <person name="Fitzgerald M."/>
            <person name="Haas B."/>
            <person name="Abouelleil A."/>
            <person name="Allen A.W."/>
            <person name="Alvarado L."/>
            <person name="Arachchi H.M."/>
            <person name="Berlin A.M."/>
            <person name="Chapman S.B."/>
            <person name="Gainer-Dewar J."/>
            <person name="Goldberg J."/>
            <person name="Griggs A."/>
            <person name="Gujja S."/>
            <person name="Hansen M."/>
            <person name="Howarth C."/>
            <person name="Imamovic A."/>
            <person name="Ireland A."/>
            <person name="Larimer J."/>
            <person name="McCowan C."/>
            <person name="Murphy C."/>
            <person name="Pearson M."/>
            <person name="Poon T.W."/>
            <person name="Priest M."/>
            <person name="Roberts A."/>
            <person name="Saif S."/>
            <person name="Shea T."/>
            <person name="Sisk P."/>
            <person name="Sykes S."/>
            <person name="Wortman J."/>
            <person name="Nusbaum C."/>
            <person name="Birren B."/>
        </authorList>
    </citation>
    <scope>NUCLEOTIDE SEQUENCE [LARGE SCALE GENOMIC DNA]</scope>
    <source>
        <strain evidence="2 3">CBS 110553</strain>
    </source>
</reference>
<gene>
    <name evidence="2" type="ORF">A1O5_13287</name>
</gene>
<dbReference type="AlphaFoldDB" id="W9VN01"/>
<organism evidence="2 3">
    <name type="scientific">Cladophialophora psammophila CBS 110553</name>
    <dbReference type="NCBI Taxonomy" id="1182543"/>
    <lineage>
        <taxon>Eukaryota</taxon>
        <taxon>Fungi</taxon>
        <taxon>Dikarya</taxon>
        <taxon>Ascomycota</taxon>
        <taxon>Pezizomycotina</taxon>
        <taxon>Eurotiomycetes</taxon>
        <taxon>Chaetothyriomycetidae</taxon>
        <taxon>Chaetothyriales</taxon>
        <taxon>Herpotrichiellaceae</taxon>
        <taxon>Cladophialophora</taxon>
    </lineage>
</organism>
<feature type="compositionally biased region" description="Acidic residues" evidence="1">
    <location>
        <begin position="53"/>
        <end position="62"/>
    </location>
</feature>
<feature type="compositionally biased region" description="Acidic residues" evidence="1">
    <location>
        <begin position="361"/>
        <end position="375"/>
    </location>
</feature>
<name>W9VN01_9EURO</name>
<keyword evidence="3" id="KW-1185">Reference proteome</keyword>
<dbReference type="Proteomes" id="UP000019471">
    <property type="component" value="Unassembled WGS sequence"/>
</dbReference>
<dbReference type="GeneID" id="19197970"/>
<feature type="region of interest" description="Disordered" evidence="1">
    <location>
        <begin position="40"/>
        <end position="62"/>
    </location>
</feature>